<dbReference type="SUPFAM" id="SSF53756">
    <property type="entry name" value="UDP-Glycosyltransferase/glycogen phosphorylase"/>
    <property type="match status" value="1"/>
</dbReference>
<evidence type="ECO:0000313" key="4">
    <source>
        <dbReference type="Proteomes" id="UP000549052"/>
    </source>
</evidence>
<accession>A0A839ERX8</accession>
<feature type="domain" description="Glycosyl transferase family 1" evidence="2">
    <location>
        <begin position="243"/>
        <end position="376"/>
    </location>
</feature>
<organism evidence="3 4">
    <name type="scientific">Phyllobacterium myrsinacearum</name>
    <dbReference type="NCBI Taxonomy" id="28101"/>
    <lineage>
        <taxon>Bacteria</taxon>
        <taxon>Pseudomonadati</taxon>
        <taxon>Pseudomonadota</taxon>
        <taxon>Alphaproteobacteria</taxon>
        <taxon>Hyphomicrobiales</taxon>
        <taxon>Phyllobacteriaceae</taxon>
        <taxon>Phyllobacterium</taxon>
    </lineage>
</organism>
<dbReference type="CDD" id="cd03809">
    <property type="entry name" value="GT4_MtfB-like"/>
    <property type="match status" value="1"/>
</dbReference>
<dbReference type="RefSeq" id="WP_182550013.1">
    <property type="nucleotide sequence ID" value="NZ_JACGXN010000004.1"/>
</dbReference>
<reference evidence="3 4" key="1">
    <citation type="submission" date="2020-07" db="EMBL/GenBank/DDBJ databases">
        <title>Genomic Encyclopedia of Type Strains, Phase IV (KMG-V): Genome sequencing to study the core and pangenomes of soil and plant-associated prokaryotes.</title>
        <authorList>
            <person name="Whitman W."/>
        </authorList>
    </citation>
    <scope>NUCLEOTIDE SEQUENCE [LARGE SCALE GENOMIC DNA]</scope>
    <source>
        <strain evidence="3 4">AN3</strain>
    </source>
</reference>
<dbReference type="Pfam" id="PF00534">
    <property type="entry name" value="Glycos_transf_1"/>
    <property type="match status" value="1"/>
</dbReference>
<comment type="caution">
    <text evidence="3">The sequence shown here is derived from an EMBL/GenBank/DDBJ whole genome shotgun (WGS) entry which is preliminary data.</text>
</comment>
<dbReference type="Proteomes" id="UP000549052">
    <property type="component" value="Unassembled WGS sequence"/>
</dbReference>
<gene>
    <name evidence="3" type="ORF">FHW16_003079</name>
</gene>
<dbReference type="EMBL" id="JACGXN010000004">
    <property type="protein sequence ID" value="MBA8879360.1"/>
    <property type="molecule type" value="Genomic_DNA"/>
</dbReference>
<dbReference type="PANTHER" id="PTHR46401">
    <property type="entry name" value="GLYCOSYLTRANSFERASE WBBK-RELATED"/>
    <property type="match status" value="1"/>
</dbReference>
<evidence type="ECO:0000259" key="2">
    <source>
        <dbReference type="Pfam" id="PF00534"/>
    </source>
</evidence>
<keyword evidence="4" id="KW-1185">Reference proteome</keyword>
<dbReference type="Gene3D" id="3.40.50.2000">
    <property type="entry name" value="Glycogen Phosphorylase B"/>
    <property type="match status" value="1"/>
</dbReference>
<dbReference type="GO" id="GO:0016757">
    <property type="term" value="F:glycosyltransferase activity"/>
    <property type="evidence" value="ECO:0007669"/>
    <property type="project" value="InterPro"/>
</dbReference>
<sequence length="422" mass="47088">MMNAIAMDISRLIGRSHYSTPTGIDRFELQYAHWAKARSSFFVEMGRNKPIAINQGRASGLITDLSARWSGTALNPKQSTELEKIYAAIDGLVSWHDLKCASNTAQPTKVKQWSLSARKALRTFLPAGPMERNAPFVHVSHTNLDRPAAFSWLDAKRQSGVFYVHDLIPVTHPEFVREREPQRHLRRMETVLRHAGLVLCNSQTTARSLRSFAEERGRTAPPIAILPPGIENSFRYASRTGARRTKHPYFVIVGTIEPRKNHILLLQLWRWLVDRDGENAPRLVIAGKRGWENAQVFATLDRCPQLRNMVIEVSDLGDAALADLMSGAAALLAPSFVEGYGMPVAEAMATGTPIIASDIPSHREIIGDQATLLDPCDGLGWRAAIDAHTSEYRNKSRHTSQDWNGHFQVLDELLASVAHTIR</sequence>
<name>A0A839ERX8_9HYPH</name>
<evidence type="ECO:0000256" key="1">
    <source>
        <dbReference type="ARBA" id="ARBA00022679"/>
    </source>
</evidence>
<dbReference type="PANTHER" id="PTHR46401:SF2">
    <property type="entry name" value="GLYCOSYLTRANSFERASE WBBK-RELATED"/>
    <property type="match status" value="1"/>
</dbReference>
<dbReference type="InterPro" id="IPR001296">
    <property type="entry name" value="Glyco_trans_1"/>
</dbReference>
<proteinExistence type="predicted"/>
<keyword evidence="1 3" id="KW-0808">Transferase</keyword>
<dbReference type="AlphaFoldDB" id="A0A839ERX8"/>
<protein>
    <submittedName>
        <fullName evidence="3">Glycosyltransferase involved in cell wall biosynthesis</fullName>
    </submittedName>
</protein>
<evidence type="ECO:0000313" key="3">
    <source>
        <dbReference type="EMBL" id="MBA8879360.1"/>
    </source>
</evidence>